<evidence type="ECO:0000256" key="1">
    <source>
        <dbReference type="ARBA" id="ARBA00004141"/>
    </source>
</evidence>
<dbReference type="InterPro" id="IPR029055">
    <property type="entry name" value="Ntn_hydrolases_N"/>
</dbReference>
<dbReference type="GO" id="GO:0006820">
    <property type="term" value="P:monoatomic anion transport"/>
    <property type="evidence" value="ECO:0007669"/>
    <property type="project" value="TreeGrafter"/>
</dbReference>
<dbReference type="GO" id="GO:0016020">
    <property type="term" value="C:membrane"/>
    <property type="evidence" value="ECO:0007669"/>
    <property type="project" value="UniProtKB-SubCell"/>
</dbReference>
<keyword evidence="7" id="KW-1185">Reference proteome</keyword>
<keyword evidence="2 5" id="KW-0812">Transmembrane</keyword>
<accession>A0A1B0GCE9</accession>
<organism evidence="6 7">
    <name type="scientific">Glossina morsitans morsitans</name>
    <name type="common">Savannah tsetse fly</name>
    <dbReference type="NCBI Taxonomy" id="37546"/>
    <lineage>
        <taxon>Eukaryota</taxon>
        <taxon>Metazoa</taxon>
        <taxon>Ecdysozoa</taxon>
        <taxon>Arthropoda</taxon>
        <taxon>Hexapoda</taxon>
        <taxon>Insecta</taxon>
        <taxon>Pterygota</taxon>
        <taxon>Neoptera</taxon>
        <taxon>Endopterygota</taxon>
        <taxon>Diptera</taxon>
        <taxon>Brachycera</taxon>
        <taxon>Muscomorpha</taxon>
        <taxon>Hippoboscoidea</taxon>
        <taxon>Glossinidae</taxon>
        <taxon>Glossina</taxon>
    </lineage>
</organism>
<evidence type="ECO:0000313" key="6">
    <source>
        <dbReference type="EnsemblMetazoa" id="GMOY010975-PA"/>
    </source>
</evidence>
<protein>
    <submittedName>
        <fullName evidence="6">Uncharacterized protein</fullName>
    </submittedName>
</protein>
<evidence type="ECO:0000256" key="5">
    <source>
        <dbReference type="SAM" id="Phobius"/>
    </source>
</evidence>
<evidence type="ECO:0000313" key="7">
    <source>
        <dbReference type="Proteomes" id="UP000092444"/>
    </source>
</evidence>
<dbReference type="Pfam" id="PF00227">
    <property type="entry name" value="Proteasome"/>
    <property type="match status" value="1"/>
</dbReference>
<dbReference type="PANTHER" id="PTHR11662">
    <property type="entry name" value="SOLUTE CARRIER FAMILY 17"/>
    <property type="match status" value="1"/>
</dbReference>
<reference evidence="6" key="1">
    <citation type="submission" date="2020-05" db="UniProtKB">
        <authorList>
            <consortium name="EnsemblMetazoa"/>
        </authorList>
    </citation>
    <scope>IDENTIFICATION</scope>
    <source>
        <strain evidence="6">Yale</strain>
    </source>
</reference>
<dbReference type="InterPro" id="IPR036259">
    <property type="entry name" value="MFS_trans_sf"/>
</dbReference>
<dbReference type="GO" id="GO:0051603">
    <property type="term" value="P:proteolysis involved in protein catabolic process"/>
    <property type="evidence" value="ECO:0007669"/>
    <property type="project" value="InterPro"/>
</dbReference>
<dbReference type="SUPFAM" id="SSF103473">
    <property type="entry name" value="MFS general substrate transporter"/>
    <property type="match status" value="1"/>
</dbReference>
<dbReference type="GO" id="GO:0022857">
    <property type="term" value="F:transmembrane transporter activity"/>
    <property type="evidence" value="ECO:0007669"/>
    <property type="project" value="TreeGrafter"/>
</dbReference>
<dbReference type="Proteomes" id="UP000092444">
    <property type="component" value="Unassembled WGS sequence"/>
</dbReference>
<evidence type="ECO:0000256" key="4">
    <source>
        <dbReference type="ARBA" id="ARBA00023136"/>
    </source>
</evidence>
<keyword evidence="3 5" id="KW-1133">Transmembrane helix</keyword>
<evidence type="ECO:0000256" key="3">
    <source>
        <dbReference type="ARBA" id="ARBA00022989"/>
    </source>
</evidence>
<feature type="transmembrane region" description="Helical" evidence="5">
    <location>
        <begin position="164"/>
        <end position="183"/>
    </location>
</feature>
<dbReference type="STRING" id="37546.A0A1B0GCE9"/>
<dbReference type="InterPro" id="IPR001353">
    <property type="entry name" value="Proteasome_sua/b"/>
</dbReference>
<dbReference type="InterPro" id="IPR050382">
    <property type="entry name" value="MFS_Na/Anion_cotransporter"/>
</dbReference>
<proteinExistence type="predicted"/>
<feature type="transmembrane region" description="Helical" evidence="5">
    <location>
        <begin position="136"/>
        <end position="152"/>
    </location>
</feature>
<dbReference type="PhylomeDB" id="A0A1B0GCE9"/>
<dbReference type="VEuPathDB" id="VectorBase:GMOY010975"/>
<dbReference type="Gene3D" id="3.60.20.10">
    <property type="entry name" value="Glutamine Phosphoribosylpyrophosphate, subunit 1, domain 1"/>
    <property type="match status" value="1"/>
</dbReference>
<feature type="transmembrane region" description="Helical" evidence="5">
    <location>
        <begin position="95"/>
        <end position="116"/>
    </location>
</feature>
<comment type="subcellular location">
    <subcellularLocation>
        <location evidence="1">Membrane</location>
        <topology evidence="1">Multi-pass membrane protein</topology>
    </subcellularLocation>
</comment>
<evidence type="ECO:0000256" key="2">
    <source>
        <dbReference type="ARBA" id="ARBA00022692"/>
    </source>
</evidence>
<sequence>MPVEVLCRRIVDINQVYTQNAGMRPLGCNKCLQNVLLYLILFTTSDISYDEEKGPSVYKTDPAGCYCGFRAVFVGVKREEEQYERRKSYTIGDNLSVVLLTVTIGFNAASFCGYLINHMDLSPNFAGPLMGITNGISSPLAIFAPLVAGVVHHNEEDREEWRKIFLITATVYFFCNLLFVVFGKASVQLWNYKLRYVASISTNSSSTLTSISTLAYENLDSTFIL</sequence>
<name>A0A1B0GCE9_GLOMM</name>
<dbReference type="EMBL" id="CCAG010007851">
    <property type="status" value="NOT_ANNOTATED_CDS"/>
    <property type="molecule type" value="Genomic_DNA"/>
</dbReference>
<keyword evidence="4 5" id="KW-0472">Membrane</keyword>
<dbReference type="GO" id="GO:0005839">
    <property type="term" value="C:proteasome core complex"/>
    <property type="evidence" value="ECO:0007669"/>
    <property type="project" value="InterPro"/>
</dbReference>
<dbReference type="SUPFAM" id="SSF56235">
    <property type="entry name" value="N-terminal nucleophile aminohydrolases (Ntn hydrolases)"/>
    <property type="match status" value="1"/>
</dbReference>
<dbReference type="AlphaFoldDB" id="A0A1B0GCE9"/>
<dbReference type="EnsemblMetazoa" id="GMOY010975-RA">
    <property type="protein sequence ID" value="GMOY010975-PA"/>
    <property type="gene ID" value="GMOY010975"/>
</dbReference>
<dbReference type="PANTHER" id="PTHR11662:SF280">
    <property type="entry name" value="FI21844P1-RELATED"/>
    <property type="match status" value="1"/>
</dbReference>